<dbReference type="PANTHER" id="PTHR30055">
    <property type="entry name" value="HTH-TYPE TRANSCRIPTIONAL REGULATOR RUTR"/>
    <property type="match status" value="1"/>
</dbReference>
<dbReference type="InterPro" id="IPR036271">
    <property type="entry name" value="Tet_transcr_reg_TetR-rel_C_sf"/>
</dbReference>
<comment type="caution">
    <text evidence="4">The sequence shown here is derived from an EMBL/GenBank/DDBJ whole genome shotgun (WGS) entry which is preliminary data.</text>
</comment>
<keyword evidence="1 2" id="KW-0238">DNA-binding</keyword>
<feature type="DNA-binding region" description="H-T-H motif" evidence="2">
    <location>
        <begin position="36"/>
        <end position="55"/>
    </location>
</feature>
<dbReference type="PROSITE" id="PS50977">
    <property type="entry name" value="HTH_TETR_2"/>
    <property type="match status" value="1"/>
</dbReference>
<dbReference type="RefSeq" id="WP_279253140.1">
    <property type="nucleotide sequence ID" value="NZ_SHNP01000004.1"/>
</dbReference>
<dbReference type="InterPro" id="IPR001647">
    <property type="entry name" value="HTH_TetR"/>
</dbReference>
<evidence type="ECO:0000313" key="5">
    <source>
        <dbReference type="Proteomes" id="UP001143307"/>
    </source>
</evidence>
<dbReference type="Pfam" id="PF00440">
    <property type="entry name" value="TetR_N"/>
    <property type="match status" value="1"/>
</dbReference>
<dbReference type="Proteomes" id="UP001143307">
    <property type="component" value="Unassembled WGS sequence"/>
</dbReference>
<dbReference type="Gene3D" id="1.10.357.10">
    <property type="entry name" value="Tetracycline Repressor, domain 2"/>
    <property type="match status" value="1"/>
</dbReference>
<keyword evidence="5" id="KW-1185">Reference proteome</keyword>
<dbReference type="InterPro" id="IPR009057">
    <property type="entry name" value="Homeodomain-like_sf"/>
</dbReference>
<organism evidence="4 5">
    <name type="scientific">Candidatus Seongchinamella marina</name>
    <dbReference type="NCBI Taxonomy" id="2518990"/>
    <lineage>
        <taxon>Bacteria</taxon>
        <taxon>Pseudomonadati</taxon>
        <taxon>Pseudomonadota</taxon>
        <taxon>Gammaproteobacteria</taxon>
        <taxon>Cellvibrionales</taxon>
        <taxon>Halieaceae</taxon>
        <taxon>Seongchinamella</taxon>
    </lineage>
</organism>
<evidence type="ECO:0000256" key="2">
    <source>
        <dbReference type="PROSITE-ProRule" id="PRU00335"/>
    </source>
</evidence>
<dbReference type="EMBL" id="SHNP01000004">
    <property type="protein sequence ID" value="MCX2974358.1"/>
    <property type="molecule type" value="Genomic_DNA"/>
</dbReference>
<proteinExistence type="predicted"/>
<gene>
    <name evidence="4" type="ORF">EYC87_12270</name>
</gene>
<evidence type="ECO:0000313" key="4">
    <source>
        <dbReference type="EMBL" id="MCX2974358.1"/>
    </source>
</evidence>
<evidence type="ECO:0000259" key="3">
    <source>
        <dbReference type="PROSITE" id="PS50977"/>
    </source>
</evidence>
<name>A0ABT3SWJ4_9GAMM</name>
<dbReference type="SUPFAM" id="SSF48498">
    <property type="entry name" value="Tetracyclin repressor-like, C-terminal domain"/>
    <property type="match status" value="1"/>
</dbReference>
<dbReference type="SUPFAM" id="SSF46689">
    <property type="entry name" value="Homeodomain-like"/>
    <property type="match status" value="1"/>
</dbReference>
<dbReference type="PRINTS" id="PR00455">
    <property type="entry name" value="HTHTETR"/>
</dbReference>
<accession>A0ABT3SWJ4</accession>
<dbReference type="InterPro" id="IPR050109">
    <property type="entry name" value="HTH-type_TetR-like_transc_reg"/>
</dbReference>
<dbReference type="PANTHER" id="PTHR30055:SF153">
    <property type="entry name" value="HTH-TYPE TRANSCRIPTIONAL REPRESSOR RV3405C"/>
    <property type="match status" value="1"/>
</dbReference>
<protein>
    <submittedName>
        <fullName evidence="4">TetR/AcrR family transcriptional regulator</fullName>
    </submittedName>
</protein>
<evidence type="ECO:0000256" key="1">
    <source>
        <dbReference type="ARBA" id="ARBA00023125"/>
    </source>
</evidence>
<reference evidence="4" key="1">
    <citation type="submission" date="2019-02" db="EMBL/GenBank/DDBJ databases">
        <authorList>
            <person name="Li S.-H."/>
        </authorList>
    </citation>
    <scope>NUCLEOTIDE SEQUENCE</scope>
    <source>
        <strain evidence="4">IMCC8485</strain>
    </source>
</reference>
<sequence length="200" mass="22278">MHDAQFNTADYADPMVIRILDAGEQCIHRFGIRRTSMGEVARVGKLSRGSIYRHFGDKDSLIQGIFRRRQALFLNRTEAALEKLPTLVDKVTHTVVAGRKDIKEGIFASLAQTEPETVASMYLDPAFYNRSVAFWPPHVEQAQAHGEIAGDLDVSAATDFVMRLAVSMTLFPHMGLKLTSSAQVRTYLERMLLCGLGKGH</sequence>
<dbReference type="PROSITE" id="PS01081">
    <property type="entry name" value="HTH_TETR_1"/>
    <property type="match status" value="1"/>
</dbReference>
<dbReference type="InterPro" id="IPR023772">
    <property type="entry name" value="DNA-bd_HTH_TetR-type_CS"/>
</dbReference>
<feature type="domain" description="HTH tetR-type" evidence="3">
    <location>
        <begin position="13"/>
        <end position="73"/>
    </location>
</feature>